<evidence type="ECO:0000256" key="1">
    <source>
        <dbReference type="SAM" id="Phobius"/>
    </source>
</evidence>
<dbReference type="STRING" id="1798664.A3C93_05900"/>
<feature type="transmembrane region" description="Helical" evidence="1">
    <location>
        <begin position="12"/>
        <end position="34"/>
    </location>
</feature>
<gene>
    <name evidence="2" type="ORF">A3C93_05900</name>
</gene>
<sequence length="112" mass="12539">MNMNLNPKWKHAIKITLLTLVNLYLVIMTGALLLKVLNLSALADYPCLNVQKGCGPLGTLTDEFLAYAPLFMITLALTYFFALKDKKWALYVNLTLVVLGGITLFYVSNLIR</sequence>
<accession>A0A1G2DE79</accession>
<dbReference type="AlphaFoldDB" id="A0A1G2DE79"/>
<keyword evidence="1" id="KW-1133">Transmembrane helix</keyword>
<proteinExistence type="predicted"/>
<reference evidence="2 3" key="1">
    <citation type="journal article" date="2016" name="Nat. Commun.">
        <title>Thousands of microbial genomes shed light on interconnected biogeochemical processes in an aquifer system.</title>
        <authorList>
            <person name="Anantharaman K."/>
            <person name="Brown C.T."/>
            <person name="Hug L.A."/>
            <person name="Sharon I."/>
            <person name="Castelle C.J."/>
            <person name="Probst A.J."/>
            <person name="Thomas B.C."/>
            <person name="Singh A."/>
            <person name="Wilkins M.J."/>
            <person name="Karaoz U."/>
            <person name="Brodie E.L."/>
            <person name="Williams K.H."/>
            <person name="Hubbard S.S."/>
            <person name="Banfield J.F."/>
        </authorList>
    </citation>
    <scope>NUCLEOTIDE SEQUENCE [LARGE SCALE GENOMIC DNA]</scope>
</reference>
<keyword evidence="1" id="KW-0812">Transmembrane</keyword>
<feature type="transmembrane region" description="Helical" evidence="1">
    <location>
        <begin position="90"/>
        <end position="111"/>
    </location>
</feature>
<organism evidence="2 3">
    <name type="scientific">Candidatus Lloydbacteria bacterium RIFCSPHIGHO2_02_FULL_54_17</name>
    <dbReference type="NCBI Taxonomy" id="1798664"/>
    <lineage>
        <taxon>Bacteria</taxon>
        <taxon>Candidatus Lloydiibacteriota</taxon>
    </lineage>
</organism>
<name>A0A1G2DE79_9BACT</name>
<dbReference type="Proteomes" id="UP000178636">
    <property type="component" value="Unassembled WGS sequence"/>
</dbReference>
<evidence type="ECO:0000313" key="3">
    <source>
        <dbReference type="Proteomes" id="UP000178636"/>
    </source>
</evidence>
<evidence type="ECO:0000313" key="2">
    <source>
        <dbReference type="EMBL" id="OGZ11945.1"/>
    </source>
</evidence>
<feature type="transmembrane region" description="Helical" evidence="1">
    <location>
        <begin position="64"/>
        <end position="83"/>
    </location>
</feature>
<dbReference type="EMBL" id="MHLO01000027">
    <property type="protein sequence ID" value="OGZ11945.1"/>
    <property type="molecule type" value="Genomic_DNA"/>
</dbReference>
<keyword evidence="1" id="KW-0472">Membrane</keyword>
<comment type="caution">
    <text evidence="2">The sequence shown here is derived from an EMBL/GenBank/DDBJ whole genome shotgun (WGS) entry which is preliminary data.</text>
</comment>
<protein>
    <submittedName>
        <fullName evidence="2">Uncharacterized protein</fullName>
    </submittedName>
</protein>